<proteinExistence type="predicted"/>
<sequence>MELTPIGTVTAHLKPPIMIGPGPYGVRMFVEILDGDLTGASEAADVAQLTGKVLSGGGDWALIGADGWVRLDVRVQFQTGEGGVIFASFPGLIEMTDKVQQAFMEGSSTEFDDQYFRVTPQLETGDSDLSWVNHTLFVGEGRFLDGFGLQYNMFRVG</sequence>
<dbReference type="EMBL" id="JBIAQY010000006">
    <property type="protein sequence ID" value="MFF3570033.1"/>
    <property type="molecule type" value="Genomic_DNA"/>
</dbReference>
<dbReference type="InterPro" id="IPR020915">
    <property type="entry name" value="UPF0311"/>
</dbReference>
<organism evidence="1 2">
    <name type="scientific">Nocardia jiangxiensis</name>
    <dbReference type="NCBI Taxonomy" id="282685"/>
    <lineage>
        <taxon>Bacteria</taxon>
        <taxon>Bacillati</taxon>
        <taxon>Actinomycetota</taxon>
        <taxon>Actinomycetes</taxon>
        <taxon>Mycobacteriales</taxon>
        <taxon>Nocardiaceae</taxon>
        <taxon>Nocardia</taxon>
    </lineage>
</organism>
<keyword evidence="2" id="KW-1185">Reference proteome</keyword>
<dbReference type="Proteomes" id="UP001601992">
    <property type="component" value="Unassembled WGS sequence"/>
</dbReference>
<evidence type="ECO:0000313" key="2">
    <source>
        <dbReference type="Proteomes" id="UP001601992"/>
    </source>
</evidence>
<dbReference type="PANTHER" id="PTHR37315">
    <property type="entry name" value="UPF0311 PROTEIN BLR7842"/>
    <property type="match status" value="1"/>
</dbReference>
<accession>A0ABW6S161</accession>
<gene>
    <name evidence="1" type="ORF">ACFYXQ_19840</name>
</gene>
<protein>
    <submittedName>
        <fullName evidence="1">DUF3237 domain-containing protein</fullName>
    </submittedName>
</protein>
<dbReference type="Pfam" id="PF11578">
    <property type="entry name" value="DUF3237"/>
    <property type="match status" value="1"/>
</dbReference>
<comment type="caution">
    <text evidence="1">The sequence shown here is derived from an EMBL/GenBank/DDBJ whole genome shotgun (WGS) entry which is preliminary data.</text>
</comment>
<dbReference type="PANTHER" id="PTHR37315:SF1">
    <property type="entry name" value="UPF0311 PROTEIN BLR7842"/>
    <property type="match status" value="1"/>
</dbReference>
<dbReference type="Gene3D" id="2.40.160.20">
    <property type="match status" value="1"/>
</dbReference>
<dbReference type="RefSeq" id="WP_040832617.1">
    <property type="nucleotide sequence ID" value="NZ_JBIAQY010000006.1"/>
</dbReference>
<name>A0ABW6S161_9NOCA</name>
<reference evidence="1 2" key="1">
    <citation type="submission" date="2024-10" db="EMBL/GenBank/DDBJ databases">
        <title>The Natural Products Discovery Center: Release of the First 8490 Sequenced Strains for Exploring Actinobacteria Biosynthetic Diversity.</title>
        <authorList>
            <person name="Kalkreuter E."/>
            <person name="Kautsar S.A."/>
            <person name="Yang D."/>
            <person name="Bader C.D."/>
            <person name="Teijaro C.N."/>
            <person name="Fluegel L."/>
            <person name="Davis C.M."/>
            <person name="Simpson J.R."/>
            <person name="Lauterbach L."/>
            <person name="Steele A.D."/>
            <person name="Gui C."/>
            <person name="Meng S."/>
            <person name="Li G."/>
            <person name="Viehrig K."/>
            <person name="Ye F."/>
            <person name="Su P."/>
            <person name="Kiefer A.F."/>
            <person name="Nichols A."/>
            <person name="Cepeda A.J."/>
            <person name="Yan W."/>
            <person name="Fan B."/>
            <person name="Jiang Y."/>
            <person name="Adhikari A."/>
            <person name="Zheng C.-J."/>
            <person name="Schuster L."/>
            <person name="Cowan T.M."/>
            <person name="Smanski M.J."/>
            <person name="Chevrette M.G."/>
            <person name="De Carvalho L.P.S."/>
            <person name="Shen B."/>
        </authorList>
    </citation>
    <scope>NUCLEOTIDE SEQUENCE [LARGE SCALE GENOMIC DNA]</scope>
    <source>
        <strain evidence="1 2">NPDC002593</strain>
    </source>
</reference>
<evidence type="ECO:0000313" key="1">
    <source>
        <dbReference type="EMBL" id="MFF3570033.1"/>
    </source>
</evidence>